<dbReference type="Proteomes" id="UP000001025">
    <property type="component" value="Chromosome"/>
</dbReference>
<name>Q7UEC9_RHOBA</name>
<dbReference type="HOGENOM" id="CLU_775801_0_0_0"/>
<dbReference type="PATRIC" id="fig|243090.15.peg.5536"/>
<dbReference type="STRING" id="243090.RB11416"/>
<accession>Q7UEC9</accession>
<dbReference type="EMBL" id="BX294153">
    <property type="protein sequence ID" value="CAD79109.1"/>
    <property type="molecule type" value="Genomic_DNA"/>
</dbReference>
<evidence type="ECO:0008006" key="3">
    <source>
        <dbReference type="Google" id="ProtNLM"/>
    </source>
</evidence>
<keyword evidence="2" id="KW-1185">Reference proteome</keyword>
<evidence type="ECO:0000313" key="2">
    <source>
        <dbReference type="Proteomes" id="UP000001025"/>
    </source>
</evidence>
<reference evidence="1 2" key="1">
    <citation type="journal article" date="2003" name="Proc. Natl. Acad. Sci. U.S.A.">
        <title>Complete genome sequence of the marine planctomycete Pirellula sp. strain 1.</title>
        <authorList>
            <person name="Gloeckner F.O."/>
            <person name="Kube M."/>
            <person name="Bauer M."/>
            <person name="Teeling H."/>
            <person name="Lombardot T."/>
            <person name="Ludwig W."/>
            <person name="Gade D."/>
            <person name="Beck A."/>
            <person name="Borzym K."/>
            <person name="Heitmann K."/>
            <person name="Rabus R."/>
            <person name="Schlesner H."/>
            <person name="Amann R."/>
            <person name="Reinhardt R."/>
        </authorList>
    </citation>
    <scope>NUCLEOTIDE SEQUENCE [LARGE SCALE GENOMIC DNA]</scope>
    <source>
        <strain evidence="2">DSM 10527 / NCIMB 13988 / SH1</strain>
    </source>
</reference>
<dbReference type="OrthoDB" id="241004at2"/>
<sequence length="363" mass="41741">MLFSYKYVSHSIEAFQTWLDHLVKEVWCKATDTFTLDLLHPTLREVVEDIFNTEEDKTKGKIKTDWLYGPITTIYDIFKDELSSTQRQQVAEWYDVNNDIEALCSCDPTKTPRTYADVRAINEDLEEHLKAFCQSLFTNVIGLDAVTSRIGDIDSHYIEFVKTNKAGKCPYCGYNDIKGEHHSRREAYDHFLPKGVYPFNSVNFRNLAPMCHECNSSYKLKLDPVRHIDPIRRKNTDAPRKAFYSFSANSPAISVTVTLKTDDAINMTCNDIELELDSPGCDQEMESWCDVFGIEERYKAKFCAENDGKAWLQHVIEESVNYGRSVDELLAEIDRAATRAPLDSSNFLKNAFLTACKRKKILR</sequence>
<dbReference type="AlphaFoldDB" id="Q7UEC9"/>
<protein>
    <recommendedName>
        <fullName evidence="3">HNH nuclease domain-containing protein</fullName>
    </recommendedName>
</protein>
<dbReference type="KEGG" id="rba:RB11416"/>
<gene>
    <name evidence="1" type="ordered locus">RB11416</name>
</gene>
<dbReference type="EnsemblBacteria" id="CAD79109">
    <property type="protein sequence ID" value="CAD79109"/>
    <property type="gene ID" value="RB11416"/>
</dbReference>
<dbReference type="RefSeq" id="WP_011123253.1">
    <property type="nucleotide sequence ID" value="NC_005027.1"/>
</dbReference>
<evidence type="ECO:0000313" key="1">
    <source>
        <dbReference type="EMBL" id="CAD79109.1"/>
    </source>
</evidence>
<organism evidence="1 2">
    <name type="scientific">Rhodopirellula baltica (strain DSM 10527 / NCIMB 13988 / SH1)</name>
    <dbReference type="NCBI Taxonomy" id="243090"/>
    <lineage>
        <taxon>Bacteria</taxon>
        <taxon>Pseudomonadati</taxon>
        <taxon>Planctomycetota</taxon>
        <taxon>Planctomycetia</taxon>
        <taxon>Pirellulales</taxon>
        <taxon>Pirellulaceae</taxon>
        <taxon>Rhodopirellula</taxon>
    </lineage>
</organism>
<proteinExistence type="predicted"/>
<dbReference type="eggNOG" id="COG1403">
    <property type="taxonomic scope" value="Bacteria"/>
</dbReference>
<dbReference type="Gene3D" id="1.10.30.50">
    <property type="match status" value="1"/>
</dbReference>
<dbReference type="InParanoid" id="Q7UEC9"/>